<dbReference type="InterPro" id="IPR011055">
    <property type="entry name" value="Dup_hybrid_motif"/>
</dbReference>
<feature type="domain" description="PTS EIIA type-1" evidence="8">
    <location>
        <begin position="1"/>
        <end position="56"/>
    </location>
</feature>
<dbReference type="SUPFAM" id="SSF51261">
    <property type="entry name" value="Duplicated hybrid motif"/>
    <property type="match status" value="1"/>
</dbReference>
<dbReference type="EMBL" id="BJNB01000008">
    <property type="protein sequence ID" value="GEB97325.1"/>
    <property type="molecule type" value="Genomic_DNA"/>
</dbReference>
<comment type="caution">
    <text evidence="9">The sequence shown here is derived from an EMBL/GenBank/DDBJ whole genome shotgun (WGS) entry which is preliminary data.</text>
</comment>
<evidence type="ECO:0000256" key="4">
    <source>
        <dbReference type="ARBA" id="ARBA00022679"/>
    </source>
</evidence>
<dbReference type="InterPro" id="IPR001127">
    <property type="entry name" value="PTS_EIIA_1_perm"/>
</dbReference>
<dbReference type="PANTHER" id="PTHR45008:SF1">
    <property type="entry name" value="PTS SYSTEM GLUCOSE-SPECIFIC EIIA COMPONENT"/>
    <property type="match status" value="1"/>
</dbReference>
<dbReference type="InterPro" id="IPR050890">
    <property type="entry name" value="PTS_EIIA_component"/>
</dbReference>
<evidence type="ECO:0000256" key="6">
    <source>
        <dbReference type="ARBA" id="ARBA00022777"/>
    </source>
</evidence>
<protein>
    <recommendedName>
        <fullName evidence="8">PTS EIIA type-1 domain-containing protein</fullName>
    </recommendedName>
</protein>
<accession>A0AB73B606</accession>
<dbReference type="Proteomes" id="UP000315353">
    <property type="component" value="Unassembled WGS sequence"/>
</dbReference>
<feature type="region of interest" description="Disordered" evidence="7">
    <location>
        <begin position="86"/>
        <end position="112"/>
    </location>
</feature>
<keyword evidence="6" id="KW-0418">Kinase</keyword>
<organism evidence="9 10">
    <name type="scientific">Corynebacterium flavescens</name>
    <dbReference type="NCBI Taxonomy" id="28028"/>
    <lineage>
        <taxon>Bacteria</taxon>
        <taxon>Bacillati</taxon>
        <taxon>Actinomycetota</taxon>
        <taxon>Actinomycetes</taxon>
        <taxon>Mycobacteriales</taxon>
        <taxon>Corynebacteriaceae</taxon>
        <taxon>Corynebacterium</taxon>
    </lineage>
</organism>
<reference evidence="9 10" key="1">
    <citation type="submission" date="2019-06" db="EMBL/GenBank/DDBJ databases">
        <title>Whole genome shotgun sequence of Corynebacterium flavescens NBRC 14136.</title>
        <authorList>
            <person name="Hosoyama A."/>
            <person name="Uohara A."/>
            <person name="Ohji S."/>
            <person name="Ichikawa N."/>
        </authorList>
    </citation>
    <scope>NUCLEOTIDE SEQUENCE [LARGE SCALE GENOMIC DNA]</scope>
    <source>
        <strain evidence="9 10">NBRC 14136</strain>
    </source>
</reference>
<evidence type="ECO:0000256" key="5">
    <source>
        <dbReference type="ARBA" id="ARBA00022683"/>
    </source>
</evidence>
<evidence type="ECO:0000256" key="3">
    <source>
        <dbReference type="ARBA" id="ARBA00022597"/>
    </source>
</evidence>
<evidence type="ECO:0000256" key="1">
    <source>
        <dbReference type="ARBA" id="ARBA00004496"/>
    </source>
</evidence>
<gene>
    <name evidence="9" type="ORF">CFL01nite_08200</name>
</gene>
<evidence type="ECO:0000313" key="9">
    <source>
        <dbReference type="EMBL" id="GEB97325.1"/>
    </source>
</evidence>
<proteinExistence type="predicted"/>
<sequence length="112" mass="12377">MLMHIGFDTVNLKGQYFTSAISKNDIICRGQVLAEFDIDGIKKAGYSVTTPVVISNSKKTGRVLPGHDFKAGEEIDFSQELMCVDPRVEEEKPGKDSGTEVDKDIEKEKDPV</sequence>
<keyword evidence="5" id="KW-0598">Phosphotransferase system</keyword>
<name>A0AB73B606_CORFL</name>
<evidence type="ECO:0000256" key="7">
    <source>
        <dbReference type="SAM" id="MobiDB-lite"/>
    </source>
</evidence>
<evidence type="ECO:0000256" key="2">
    <source>
        <dbReference type="ARBA" id="ARBA00022448"/>
    </source>
</evidence>
<dbReference type="PANTHER" id="PTHR45008">
    <property type="entry name" value="PTS SYSTEM GLUCOSE-SPECIFIC EIIA COMPONENT"/>
    <property type="match status" value="1"/>
</dbReference>
<dbReference type="Pfam" id="PF00358">
    <property type="entry name" value="PTS_EIIA_1"/>
    <property type="match status" value="1"/>
</dbReference>
<dbReference type="AlphaFoldDB" id="A0AB73B606"/>
<evidence type="ECO:0000259" key="8">
    <source>
        <dbReference type="PROSITE" id="PS51093"/>
    </source>
</evidence>
<dbReference type="PROSITE" id="PS51093">
    <property type="entry name" value="PTS_EIIA_TYPE_1"/>
    <property type="match status" value="1"/>
</dbReference>
<evidence type="ECO:0000313" key="10">
    <source>
        <dbReference type="Proteomes" id="UP000315353"/>
    </source>
</evidence>
<dbReference type="Gene3D" id="2.70.70.10">
    <property type="entry name" value="Glucose Permease (Domain IIA)"/>
    <property type="match status" value="1"/>
</dbReference>
<dbReference type="GO" id="GO:0005737">
    <property type="term" value="C:cytoplasm"/>
    <property type="evidence" value="ECO:0007669"/>
    <property type="project" value="UniProtKB-SubCell"/>
</dbReference>
<comment type="subcellular location">
    <subcellularLocation>
        <location evidence="1">Cytoplasm</location>
    </subcellularLocation>
</comment>
<dbReference type="GO" id="GO:0016301">
    <property type="term" value="F:kinase activity"/>
    <property type="evidence" value="ECO:0007669"/>
    <property type="project" value="UniProtKB-KW"/>
</dbReference>
<keyword evidence="2" id="KW-0813">Transport</keyword>
<keyword evidence="3" id="KW-0762">Sugar transport</keyword>
<keyword evidence="4" id="KW-0808">Transferase</keyword>
<dbReference type="GO" id="GO:0009401">
    <property type="term" value="P:phosphoenolpyruvate-dependent sugar phosphotransferase system"/>
    <property type="evidence" value="ECO:0007669"/>
    <property type="project" value="UniProtKB-KW"/>
</dbReference>